<evidence type="ECO:0000313" key="1">
    <source>
        <dbReference type="EMBL" id="HEF66054.1"/>
    </source>
</evidence>
<protein>
    <recommendedName>
        <fullName evidence="2">NnrS family protein</fullName>
    </recommendedName>
</protein>
<proteinExistence type="predicted"/>
<accession>A0A7C1X711</accession>
<reference evidence="1" key="1">
    <citation type="journal article" date="2020" name="mSystems">
        <title>Genome- and Community-Level Interaction Insights into Carbon Utilization and Element Cycling Functions of Hydrothermarchaeota in Hydrothermal Sediment.</title>
        <authorList>
            <person name="Zhou Z."/>
            <person name="Liu Y."/>
            <person name="Xu W."/>
            <person name="Pan J."/>
            <person name="Luo Z.H."/>
            <person name="Li M."/>
        </authorList>
    </citation>
    <scope>NUCLEOTIDE SEQUENCE [LARGE SCALE GENOMIC DNA]</scope>
    <source>
        <strain evidence="1">SpSt-222</strain>
    </source>
</reference>
<dbReference type="AlphaFoldDB" id="A0A7C1X711"/>
<gene>
    <name evidence="1" type="ORF">ENP47_10735</name>
</gene>
<name>A0A7C1X711_THERO</name>
<comment type="caution">
    <text evidence="1">The sequence shown here is derived from an EMBL/GenBank/DDBJ whole genome shotgun (WGS) entry which is preliminary data.</text>
</comment>
<dbReference type="EMBL" id="DSJL01000011">
    <property type="protein sequence ID" value="HEF66054.1"/>
    <property type="molecule type" value="Genomic_DNA"/>
</dbReference>
<evidence type="ECO:0008006" key="2">
    <source>
        <dbReference type="Google" id="ProtNLM"/>
    </source>
</evidence>
<sequence length="405" mass="43450">MIAGTSQRLPRWVPRLALAAGALLAALGLLTGLTRMGWNIPLPHRARLTVEHGPLLVVGFFLTLIGLERAVVVGRRFMLLGPVAALASTVGLVLAAPSLAVDSLLLLAYLGFAATFGYLLWVARTAHHTVMFAGALAWLASGLLWTKGFSLPTIVPWWITGFVLIITGERLELARALRPDRPTRIWFFTAITLLLVATEIELAFPEFGARLRGVALLLLAAWLLRCDAARRGLRQHGVHRYSAVCLLHGYAWLAVGGLLALAYGHQQSGFLYDAEIHAVLLGFVFSQVFAHAPIILPAVAGLRLAFRRFAYGAPLALGLSLAVRLAGDLLADSELRRLGGLGNALSLALFAVTTVLATLLAQRDVSPDRSISARLALQSAGAGGEQGGNDDARLSRRPVMDGRWP</sequence>
<organism evidence="1">
    <name type="scientific">Thermomicrobium roseum</name>
    <dbReference type="NCBI Taxonomy" id="500"/>
    <lineage>
        <taxon>Bacteria</taxon>
        <taxon>Pseudomonadati</taxon>
        <taxon>Thermomicrobiota</taxon>
        <taxon>Thermomicrobia</taxon>
        <taxon>Thermomicrobiales</taxon>
        <taxon>Thermomicrobiaceae</taxon>
        <taxon>Thermomicrobium</taxon>
    </lineage>
</organism>